<reference evidence="1" key="2">
    <citation type="journal article" date="2021" name="PeerJ">
        <title>Extensive microbial diversity within the chicken gut microbiome revealed by metagenomics and culture.</title>
        <authorList>
            <person name="Gilroy R."/>
            <person name="Ravi A."/>
            <person name="Getino M."/>
            <person name="Pursley I."/>
            <person name="Horton D.L."/>
            <person name="Alikhan N.F."/>
            <person name="Baker D."/>
            <person name="Gharbi K."/>
            <person name="Hall N."/>
            <person name="Watson M."/>
            <person name="Adriaenssens E.M."/>
            <person name="Foster-Nyarko E."/>
            <person name="Jarju S."/>
            <person name="Secka A."/>
            <person name="Antonio M."/>
            <person name="Oren A."/>
            <person name="Chaudhuri R.R."/>
            <person name="La Ragione R."/>
            <person name="Hildebrand F."/>
            <person name="Pallen M.J."/>
        </authorList>
    </citation>
    <scope>NUCLEOTIDE SEQUENCE</scope>
    <source>
        <strain evidence="1">ChiSjej4B22-8349</strain>
    </source>
</reference>
<evidence type="ECO:0000313" key="1">
    <source>
        <dbReference type="EMBL" id="HIU96705.1"/>
    </source>
</evidence>
<reference evidence="1" key="1">
    <citation type="submission" date="2020-10" db="EMBL/GenBank/DDBJ databases">
        <authorList>
            <person name="Gilroy R."/>
        </authorList>
    </citation>
    <scope>NUCLEOTIDE SEQUENCE</scope>
    <source>
        <strain evidence="1">ChiSjej4B22-8349</strain>
    </source>
</reference>
<gene>
    <name evidence="1" type="ORF">IAD25_08400</name>
</gene>
<dbReference type="AlphaFoldDB" id="A0A9D1N7V4"/>
<evidence type="ECO:0000313" key="2">
    <source>
        <dbReference type="Proteomes" id="UP000824130"/>
    </source>
</evidence>
<proteinExistence type="predicted"/>
<organism evidence="1 2">
    <name type="scientific">Candidatus Allocopromorpha excrementipullorum</name>
    <dbReference type="NCBI Taxonomy" id="2840743"/>
    <lineage>
        <taxon>Bacteria</taxon>
        <taxon>Bacillati</taxon>
        <taxon>Bacillota</taxon>
        <taxon>Clostridia</taxon>
        <taxon>Eubacteriales</taxon>
        <taxon>Eubacteriaceae</taxon>
        <taxon>Eubacteriaceae incertae sedis</taxon>
        <taxon>Candidatus Allocopromorpha</taxon>
    </lineage>
</organism>
<protein>
    <submittedName>
        <fullName evidence="1">Uncharacterized protein</fullName>
    </submittedName>
</protein>
<dbReference type="Proteomes" id="UP000824130">
    <property type="component" value="Unassembled WGS sequence"/>
</dbReference>
<sequence>MENISLLIVTDDKEYGRALSRAILYLCSRVLIRLAEKEEFFEKVREAGEVAVLDSADMILWDGQEAEQVYGGKIVLLSEKPSMAVRNPGEKKFCIYKYSQAQVIVAAL</sequence>
<feature type="non-terminal residue" evidence="1">
    <location>
        <position position="108"/>
    </location>
</feature>
<comment type="caution">
    <text evidence="1">The sequence shown here is derived from an EMBL/GenBank/DDBJ whole genome shotgun (WGS) entry which is preliminary data.</text>
</comment>
<dbReference type="EMBL" id="DVOB01000179">
    <property type="protein sequence ID" value="HIU96705.1"/>
    <property type="molecule type" value="Genomic_DNA"/>
</dbReference>
<accession>A0A9D1N7V4</accession>
<dbReference type="Gene3D" id="3.40.50.10850">
    <property type="entry name" value="Ntrc-like two-domain protein"/>
    <property type="match status" value="1"/>
</dbReference>
<name>A0A9D1N7V4_9FIRM</name>